<organism evidence="1 2">
    <name type="scientific">Mucilaginibacter mali</name>
    <dbReference type="NCBI Taxonomy" id="2740462"/>
    <lineage>
        <taxon>Bacteria</taxon>
        <taxon>Pseudomonadati</taxon>
        <taxon>Bacteroidota</taxon>
        <taxon>Sphingobacteriia</taxon>
        <taxon>Sphingobacteriales</taxon>
        <taxon>Sphingobacteriaceae</taxon>
        <taxon>Mucilaginibacter</taxon>
    </lineage>
</organism>
<dbReference type="AlphaFoldDB" id="A0A7D4QNQ8"/>
<reference evidence="1 2" key="1">
    <citation type="submission" date="2020-05" db="EMBL/GenBank/DDBJ databases">
        <title>Mucilaginibacter mali sp. nov.</title>
        <authorList>
            <person name="Kim H.S."/>
            <person name="Lee K.C."/>
            <person name="Suh M.K."/>
            <person name="Kim J.-S."/>
            <person name="Han K.-I."/>
            <person name="Eom M.K."/>
            <person name="Shin Y.K."/>
            <person name="Lee J.-S."/>
        </authorList>
    </citation>
    <scope>NUCLEOTIDE SEQUENCE [LARGE SCALE GENOMIC DNA]</scope>
    <source>
        <strain evidence="1 2">G2-14</strain>
    </source>
</reference>
<protein>
    <submittedName>
        <fullName evidence="1">Uncharacterized protein</fullName>
    </submittedName>
</protein>
<accession>A0A7D4QNQ8</accession>
<dbReference type="KEGG" id="mmab:HQ865_23990"/>
<sequence length="144" mass="16789">MKLNGLITYTDTYSHVLNCFGRPDSITSINVDKTDSTNNTWRVYFKNSSFIKYGDSVNLERIDLATLPGIFVTCGKFRLNRTSTIDSLKFFHPAEMNSELTADEQTRYTLWGIADKTDLDYSFWMLYFDKSTRRLLFMKHISFS</sequence>
<gene>
    <name evidence="1" type="ORF">HQ865_23990</name>
</gene>
<dbReference type="RefSeq" id="WP_173417337.1">
    <property type="nucleotide sequence ID" value="NZ_CP054139.1"/>
</dbReference>
<evidence type="ECO:0000313" key="2">
    <source>
        <dbReference type="Proteomes" id="UP000505355"/>
    </source>
</evidence>
<name>A0A7D4QNQ8_9SPHI</name>
<keyword evidence="2" id="KW-1185">Reference proteome</keyword>
<dbReference type="Proteomes" id="UP000505355">
    <property type="component" value="Chromosome"/>
</dbReference>
<proteinExistence type="predicted"/>
<evidence type="ECO:0000313" key="1">
    <source>
        <dbReference type="EMBL" id="QKJ32690.1"/>
    </source>
</evidence>
<dbReference type="EMBL" id="CP054139">
    <property type="protein sequence ID" value="QKJ32690.1"/>
    <property type="molecule type" value="Genomic_DNA"/>
</dbReference>